<dbReference type="SMART" id="SM00640">
    <property type="entry name" value="Glyco_32"/>
    <property type="match status" value="1"/>
</dbReference>
<dbReference type="CDD" id="cd08995">
    <property type="entry name" value="GH32_EcAec43-like"/>
    <property type="match status" value="1"/>
</dbReference>
<evidence type="ECO:0000313" key="9">
    <source>
        <dbReference type="Proteomes" id="UP000555407"/>
    </source>
</evidence>
<dbReference type="EC" id="3.2.1.26" evidence="2"/>
<dbReference type="InterPro" id="IPR013148">
    <property type="entry name" value="Glyco_hydro_32_N"/>
</dbReference>
<dbReference type="AlphaFoldDB" id="A0A7X5VIU2"/>
<keyword evidence="4 5" id="KW-0326">Glycosidase</keyword>
<gene>
    <name evidence="8" type="ORF">BJY22_007725</name>
</gene>
<comment type="similarity">
    <text evidence="1 5">Belongs to the glycosyl hydrolase 32 family.</text>
</comment>
<dbReference type="Gene3D" id="2.60.120.560">
    <property type="entry name" value="Exo-inulinase, domain 1"/>
    <property type="match status" value="1"/>
</dbReference>
<reference evidence="8 9" key="1">
    <citation type="submission" date="2020-03" db="EMBL/GenBank/DDBJ databases">
        <title>Sequencing the genomes of 1000 actinobacteria strains.</title>
        <authorList>
            <person name="Klenk H.-P."/>
        </authorList>
    </citation>
    <scope>NUCLEOTIDE SEQUENCE [LARGE SCALE GENOMIC DNA]</scope>
    <source>
        <strain evidence="8 9">DSM 45490</strain>
    </source>
</reference>
<dbReference type="InterPro" id="IPR013189">
    <property type="entry name" value="Glyco_hydro_32_C"/>
</dbReference>
<proteinExistence type="inferred from homology"/>
<dbReference type="RefSeq" id="WP_167216894.1">
    <property type="nucleotide sequence ID" value="NZ_JAASRO010000001.1"/>
</dbReference>
<evidence type="ECO:0000256" key="5">
    <source>
        <dbReference type="RuleBase" id="RU362110"/>
    </source>
</evidence>
<dbReference type="PANTHER" id="PTHR43101">
    <property type="entry name" value="BETA-FRUCTOSIDASE"/>
    <property type="match status" value="1"/>
</dbReference>
<evidence type="ECO:0000313" key="8">
    <source>
        <dbReference type="EMBL" id="NIK62008.1"/>
    </source>
</evidence>
<protein>
    <recommendedName>
        <fullName evidence="2">beta-fructofuranosidase</fullName>
        <ecNumber evidence="2">3.2.1.26</ecNumber>
    </recommendedName>
</protein>
<keyword evidence="3 5" id="KW-0378">Hydrolase</keyword>
<dbReference type="InterPro" id="IPR023296">
    <property type="entry name" value="Glyco_hydro_beta-prop_sf"/>
</dbReference>
<dbReference type="EMBL" id="JAASRO010000001">
    <property type="protein sequence ID" value="NIK62008.1"/>
    <property type="molecule type" value="Genomic_DNA"/>
</dbReference>
<keyword evidence="9" id="KW-1185">Reference proteome</keyword>
<evidence type="ECO:0000256" key="4">
    <source>
        <dbReference type="ARBA" id="ARBA00023295"/>
    </source>
</evidence>
<dbReference type="InterPro" id="IPR051214">
    <property type="entry name" value="GH32_Enzymes"/>
</dbReference>
<evidence type="ECO:0000259" key="6">
    <source>
        <dbReference type="Pfam" id="PF00251"/>
    </source>
</evidence>
<dbReference type="SUPFAM" id="SSF49899">
    <property type="entry name" value="Concanavalin A-like lectins/glucanases"/>
    <property type="match status" value="1"/>
</dbReference>
<feature type="domain" description="Glycosyl hydrolase family 32 C-terminal" evidence="7">
    <location>
        <begin position="348"/>
        <end position="474"/>
    </location>
</feature>
<sequence>MIHWRPSSGFVGDVIPFSHAGRIWLFYLLDERPEDPAAGASGMPWALVSTTDFVQYTDHGVVLRAGDRDADDFDCYTGSVVADGSRLHLFYTGHNPRRGDADGSFQVVCHAVSDGDPTQWTKPPSQTFGAPPGYVPQDWRDPFVYRTAPDQPWQLVLAARYADAPDRRCGVVARLISDDLEKWTIAEPLWEPHRFITQECPDVFRWGDWWYLVYSEFTDAFQTRYRIARGPDGPWLAPSRDTVDGRAFYAAKSVSYDGRRFFVGWIPTKQGDSDAGAWQWAGDLAVLEAHQEDDGTLAFGFPAEVLAAFPAVRQVELRPVDGAAAEPGQGAVDRYAAWVGDVAPEHCLITLTVDVHESTQALGLLLHASADGEEATVVRLEPQRDRIVLDRWPRGRTGPAQWQVDGDVPYAVELERACPLPPGRHTVRVLLDGTTGQVVVDDRVALSFRRYDPGPGHVGVFVTDGAMELVELQVARSAG</sequence>
<name>A0A7X5VIU2_9ACTN</name>
<dbReference type="InterPro" id="IPR001362">
    <property type="entry name" value="Glyco_hydro_32"/>
</dbReference>
<dbReference type="InterPro" id="IPR013320">
    <property type="entry name" value="ConA-like_dom_sf"/>
</dbReference>
<dbReference type="GO" id="GO:0004564">
    <property type="term" value="F:beta-fructofuranosidase activity"/>
    <property type="evidence" value="ECO:0007669"/>
    <property type="project" value="UniProtKB-EC"/>
</dbReference>
<dbReference type="Pfam" id="PF00251">
    <property type="entry name" value="Glyco_hydro_32N"/>
    <property type="match status" value="1"/>
</dbReference>
<comment type="caution">
    <text evidence="8">The sequence shown here is derived from an EMBL/GenBank/DDBJ whole genome shotgun (WGS) entry which is preliminary data.</text>
</comment>
<dbReference type="SUPFAM" id="SSF75005">
    <property type="entry name" value="Arabinanase/levansucrase/invertase"/>
    <property type="match status" value="1"/>
</dbReference>
<evidence type="ECO:0000256" key="2">
    <source>
        <dbReference type="ARBA" id="ARBA00012758"/>
    </source>
</evidence>
<dbReference type="Proteomes" id="UP000555407">
    <property type="component" value="Unassembled WGS sequence"/>
</dbReference>
<evidence type="ECO:0000256" key="3">
    <source>
        <dbReference type="ARBA" id="ARBA00022801"/>
    </source>
</evidence>
<dbReference type="Gene3D" id="2.115.10.20">
    <property type="entry name" value="Glycosyl hydrolase domain, family 43"/>
    <property type="match status" value="1"/>
</dbReference>
<dbReference type="PANTHER" id="PTHR43101:SF1">
    <property type="entry name" value="BETA-FRUCTOSIDASE"/>
    <property type="match status" value="1"/>
</dbReference>
<dbReference type="GO" id="GO:0005975">
    <property type="term" value="P:carbohydrate metabolic process"/>
    <property type="evidence" value="ECO:0007669"/>
    <property type="project" value="InterPro"/>
</dbReference>
<evidence type="ECO:0000256" key="1">
    <source>
        <dbReference type="ARBA" id="ARBA00009902"/>
    </source>
</evidence>
<accession>A0A7X5VIU2</accession>
<dbReference type="Pfam" id="PF08244">
    <property type="entry name" value="Glyco_hydro_32C"/>
    <property type="match status" value="1"/>
</dbReference>
<feature type="domain" description="Glycosyl hydrolase family 32 N-terminal" evidence="6">
    <location>
        <begin position="3"/>
        <end position="285"/>
    </location>
</feature>
<evidence type="ECO:0000259" key="7">
    <source>
        <dbReference type="Pfam" id="PF08244"/>
    </source>
</evidence>
<organism evidence="8 9">
    <name type="scientific">Kribbella shirazensis</name>
    <dbReference type="NCBI Taxonomy" id="1105143"/>
    <lineage>
        <taxon>Bacteria</taxon>
        <taxon>Bacillati</taxon>
        <taxon>Actinomycetota</taxon>
        <taxon>Actinomycetes</taxon>
        <taxon>Propionibacteriales</taxon>
        <taxon>Kribbellaceae</taxon>
        <taxon>Kribbella</taxon>
    </lineage>
</organism>